<evidence type="ECO:0000256" key="1">
    <source>
        <dbReference type="SAM" id="MobiDB-lite"/>
    </source>
</evidence>
<evidence type="ECO:0000313" key="2">
    <source>
        <dbReference type="EMBL" id="KAH0738278.1"/>
    </source>
</evidence>
<proteinExistence type="predicted"/>
<gene>
    <name evidence="2" type="ORF">KY290_036983</name>
</gene>
<name>A0ABQ7TVQ3_SOLTU</name>
<dbReference type="Proteomes" id="UP000826656">
    <property type="component" value="Unassembled WGS sequence"/>
</dbReference>
<evidence type="ECO:0000313" key="3">
    <source>
        <dbReference type="Proteomes" id="UP000826656"/>
    </source>
</evidence>
<sequence>MTTQRIILRVFQEKLMMDKTNKMQVSTQCSTNPTPITYISDLSDKEVMVGMDGGIQEETTNRQEGVSKGRELSHVMHENLIDPKTDPRAPATSKNADIQSQLQEQTANIIGIEKATKDDMLDTKKKDEDMVHIDDIEGTPSEDPTISTSVNVPK</sequence>
<comment type="caution">
    <text evidence="2">The sequence shown here is derived from an EMBL/GenBank/DDBJ whole genome shotgun (WGS) entry which is preliminary data.</text>
</comment>
<reference evidence="2 3" key="1">
    <citation type="journal article" date="2021" name="bioRxiv">
        <title>Chromosome-scale and haplotype-resolved genome assembly of a tetraploid potato cultivar.</title>
        <authorList>
            <person name="Sun H."/>
            <person name="Jiao W.-B."/>
            <person name="Krause K."/>
            <person name="Campoy J.A."/>
            <person name="Goel M."/>
            <person name="Folz-Donahue K."/>
            <person name="Kukat C."/>
            <person name="Huettel B."/>
            <person name="Schneeberger K."/>
        </authorList>
    </citation>
    <scope>NUCLEOTIDE SEQUENCE [LARGE SCALE GENOMIC DNA]</scope>
    <source>
        <strain evidence="2">SolTubOtavaFocal</strain>
        <tissue evidence="2">Leaves</tissue>
    </source>
</reference>
<feature type="compositionally biased region" description="Polar residues" evidence="1">
    <location>
        <begin position="92"/>
        <end position="104"/>
    </location>
</feature>
<organism evidence="2 3">
    <name type="scientific">Solanum tuberosum</name>
    <name type="common">Potato</name>
    <dbReference type="NCBI Taxonomy" id="4113"/>
    <lineage>
        <taxon>Eukaryota</taxon>
        <taxon>Viridiplantae</taxon>
        <taxon>Streptophyta</taxon>
        <taxon>Embryophyta</taxon>
        <taxon>Tracheophyta</taxon>
        <taxon>Spermatophyta</taxon>
        <taxon>Magnoliopsida</taxon>
        <taxon>eudicotyledons</taxon>
        <taxon>Gunneridae</taxon>
        <taxon>Pentapetalae</taxon>
        <taxon>asterids</taxon>
        <taxon>lamiids</taxon>
        <taxon>Solanales</taxon>
        <taxon>Solanaceae</taxon>
        <taxon>Solanoideae</taxon>
        <taxon>Solaneae</taxon>
        <taxon>Solanum</taxon>
    </lineage>
</organism>
<feature type="region of interest" description="Disordered" evidence="1">
    <location>
        <begin position="81"/>
        <end position="104"/>
    </location>
</feature>
<dbReference type="EMBL" id="JAIVGD010000028">
    <property type="protein sequence ID" value="KAH0738278.1"/>
    <property type="molecule type" value="Genomic_DNA"/>
</dbReference>
<feature type="compositionally biased region" description="Polar residues" evidence="1">
    <location>
        <begin position="142"/>
        <end position="154"/>
    </location>
</feature>
<keyword evidence="3" id="KW-1185">Reference proteome</keyword>
<feature type="region of interest" description="Disordered" evidence="1">
    <location>
        <begin position="135"/>
        <end position="154"/>
    </location>
</feature>
<accession>A0ABQ7TVQ3</accession>
<protein>
    <submittedName>
        <fullName evidence="2">Uncharacterized protein</fullName>
    </submittedName>
</protein>